<keyword evidence="2" id="KW-0808">Transferase</keyword>
<dbReference type="PANTHER" id="PTHR12133">
    <property type="entry name" value="TRNA (ADENINE(58)-N(1))-METHYLTRANSFERASE"/>
    <property type="match status" value="1"/>
</dbReference>
<organism evidence="7 8">
    <name type="scientific">Scardovia inopinata F0304</name>
    <dbReference type="NCBI Taxonomy" id="641146"/>
    <lineage>
        <taxon>Bacteria</taxon>
        <taxon>Bacillati</taxon>
        <taxon>Actinomycetota</taxon>
        <taxon>Actinomycetes</taxon>
        <taxon>Bifidobacteriales</taxon>
        <taxon>Bifidobacteriaceae</taxon>
        <taxon>Scardovia</taxon>
    </lineage>
</organism>
<name>W5IJ96_SCAIO</name>
<evidence type="ECO:0000256" key="4">
    <source>
        <dbReference type="ARBA" id="ARBA00022694"/>
    </source>
</evidence>
<proteinExistence type="predicted"/>
<evidence type="ECO:0000256" key="1">
    <source>
        <dbReference type="ARBA" id="ARBA00022603"/>
    </source>
</evidence>
<keyword evidence="1" id="KW-0489">Methyltransferase</keyword>
<dbReference type="InterPro" id="IPR014816">
    <property type="entry name" value="tRNA_MeTrfase_Gcd14"/>
</dbReference>
<dbReference type="Pfam" id="PF08704">
    <property type="entry name" value="GCD14"/>
    <property type="match status" value="1"/>
</dbReference>
<dbReference type="InterPro" id="IPR029063">
    <property type="entry name" value="SAM-dependent_MTases_sf"/>
</dbReference>
<dbReference type="AlphaFoldDB" id="W5IJ96"/>
<evidence type="ECO:0000256" key="3">
    <source>
        <dbReference type="ARBA" id="ARBA00022691"/>
    </source>
</evidence>
<feature type="region of interest" description="Disordered" evidence="5">
    <location>
        <begin position="331"/>
        <end position="357"/>
    </location>
</feature>
<accession>W5IJ96</accession>
<dbReference type="Pfam" id="PF14801">
    <property type="entry name" value="TrmI-like_N"/>
    <property type="match status" value="1"/>
</dbReference>
<keyword evidence="8" id="KW-1185">Reference proteome</keyword>
<evidence type="ECO:0000256" key="2">
    <source>
        <dbReference type="ARBA" id="ARBA00022679"/>
    </source>
</evidence>
<dbReference type="GO" id="GO:0031515">
    <property type="term" value="C:tRNA (m1A) methyltransferase complex"/>
    <property type="evidence" value="ECO:0007669"/>
    <property type="project" value="InterPro"/>
</dbReference>
<evidence type="ECO:0000313" key="8">
    <source>
        <dbReference type="Proteomes" id="UP000005777"/>
    </source>
</evidence>
<feature type="region of interest" description="Disordered" evidence="5">
    <location>
        <begin position="41"/>
        <end position="66"/>
    </location>
</feature>
<dbReference type="HOGENOM" id="CLU_025402_0_0_11"/>
<protein>
    <recommendedName>
        <fullName evidence="6">tRNA (adenine(58)-N(1))-methyltransferase catalytic subunit TRM61 C-terminal domain-containing protein</fullName>
    </recommendedName>
</protein>
<evidence type="ECO:0000313" key="7">
    <source>
        <dbReference type="EMBL" id="EFG27097.1"/>
    </source>
</evidence>
<feature type="domain" description="tRNA (adenine(58)-N(1))-methyltransferase catalytic subunit TRM61 C-terminal" evidence="6">
    <location>
        <begin position="74"/>
        <end position="253"/>
    </location>
</feature>
<keyword evidence="3" id="KW-0949">S-adenosyl-L-methionine</keyword>
<feature type="compositionally biased region" description="Basic and acidic residues" evidence="5">
    <location>
        <begin position="337"/>
        <end position="351"/>
    </location>
</feature>
<dbReference type="EMBL" id="ADCX01000004">
    <property type="protein sequence ID" value="EFG27097.1"/>
    <property type="molecule type" value="Genomic_DNA"/>
</dbReference>
<dbReference type="CDD" id="cd02440">
    <property type="entry name" value="AdoMet_MTases"/>
    <property type="match status" value="1"/>
</dbReference>
<comment type="caution">
    <text evidence="7">The sequence shown here is derived from an EMBL/GenBank/DDBJ whole genome shotgun (WGS) entry which is preliminary data.</text>
</comment>
<dbReference type="Gene3D" id="3.10.330.20">
    <property type="match status" value="1"/>
</dbReference>
<dbReference type="Gene3D" id="3.40.50.150">
    <property type="entry name" value="Vaccinia Virus protein VP39"/>
    <property type="match status" value="1"/>
</dbReference>
<dbReference type="Proteomes" id="UP000005777">
    <property type="component" value="Unassembled WGS sequence"/>
</dbReference>
<gene>
    <name evidence="7" type="ORF">HMPREF9020_00732</name>
</gene>
<dbReference type="GO" id="GO:0030488">
    <property type="term" value="P:tRNA methylation"/>
    <property type="evidence" value="ECO:0007669"/>
    <property type="project" value="InterPro"/>
</dbReference>
<dbReference type="PANTHER" id="PTHR12133:SF1">
    <property type="entry name" value="TRNA (ADENINE(58)-N(1))-METHYLTRANSFERASE, MITOCHONDRIAL"/>
    <property type="match status" value="1"/>
</dbReference>
<evidence type="ECO:0000259" key="6">
    <source>
        <dbReference type="Pfam" id="PF08704"/>
    </source>
</evidence>
<dbReference type="SUPFAM" id="SSF53335">
    <property type="entry name" value="S-adenosyl-L-methionine-dependent methyltransferases"/>
    <property type="match status" value="1"/>
</dbReference>
<dbReference type="PROSITE" id="PS51620">
    <property type="entry name" value="SAM_TRM61"/>
    <property type="match status" value="1"/>
</dbReference>
<reference evidence="7 8" key="1">
    <citation type="submission" date="2012-01" db="EMBL/GenBank/DDBJ databases">
        <title>The Genome Sequence of Scardovia inopinata F0304.</title>
        <authorList>
            <consortium name="The Broad Institute Genome Sequencing Platform"/>
            <person name="Earl A."/>
            <person name="Ward D."/>
            <person name="Feldgarden M."/>
            <person name="Gevers D."/>
            <person name="Izard J."/>
            <person name="Baranova O.V."/>
            <person name="Blanton J.M."/>
            <person name="Tanner A.C."/>
            <person name="Dewhirst F.E."/>
            <person name="Young S.K."/>
            <person name="Zeng Q."/>
            <person name="Gargeya S."/>
            <person name="Fitzgerald M."/>
            <person name="Haas B."/>
            <person name="Abouelleil A."/>
            <person name="Alvarado L."/>
            <person name="Arachchi H.M."/>
            <person name="Berlin A."/>
            <person name="Chapman S.B."/>
            <person name="Gearin G."/>
            <person name="Goldberg J."/>
            <person name="Griggs A."/>
            <person name="Gujja S."/>
            <person name="Hansen M."/>
            <person name="Heiman D."/>
            <person name="Howarth C."/>
            <person name="Larimer J."/>
            <person name="Lui A."/>
            <person name="MacDonald P.J."/>
            <person name="McCowen C."/>
            <person name="Montmayeur A."/>
            <person name="Murphy C."/>
            <person name="Neiman D."/>
            <person name="Pearson M."/>
            <person name="Priest M."/>
            <person name="Roberts A."/>
            <person name="Saif S."/>
            <person name="Shea T."/>
            <person name="Sisk P."/>
            <person name="Stolte C."/>
            <person name="Sykes S."/>
            <person name="Wortman J."/>
            <person name="Nusbaum C."/>
            <person name="Birren B."/>
        </authorList>
    </citation>
    <scope>NUCLEOTIDE SEQUENCE [LARGE SCALE GENOMIC DNA]</scope>
    <source>
        <strain evidence="7 8">F0304</strain>
    </source>
</reference>
<evidence type="ECO:0000256" key="5">
    <source>
        <dbReference type="SAM" id="MobiDB-lite"/>
    </source>
</evidence>
<keyword evidence="4" id="KW-0819">tRNA processing</keyword>
<dbReference type="eggNOG" id="COG2519">
    <property type="taxonomic scope" value="Bacteria"/>
</dbReference>
<dbReference type="GO" id="GO:0160107">
    <property type="term" value="F:tRNA (adenine(58)-N1)-methyltransferase activity"/>
    <property type="evidence" value="ECO:0007669"/>
    <property type="project" value="InterPro"/>
</dbReference>
<dbReference type="InterPro" id="IPR049470">
    <property type="entry name" value="TRM61_C"/>
</dbReference>
<sequence length="357" mass="40090">MITLQLVPGRYTQTAHGYIRHDDLIGSSEGTVVTTVQLNSSLSDEQAEGAETGRGTGVKPVPSERSAGRKMSGWSYCLMRPRLNDYVLSMPRGAQIMYPKDIAQVLQLGDIRSGMRVLESGGGSGALGINLLEAVGPQGQVTTVEVREDFSQIYRGNVQIFYGFLPHWWKLMVGDFDSTCSQLEDHYFDRIVLDMLDPWNRLDQAGRVLAPGGILTAYVTTATQMSRMAEKLRESGHWTEPEIHETLERNWKADGLAVRPQHQMIGHTGFIIVSRAMADGYPALYKREKASKDTHTDIDSRRDLQTLQLRDMSDRKIRKVLRDLREQADNVTAFADKSVREQEDKSDRSDQQTDGVE</sequence>